<dbReference type="Pfam" id="PF05050">
    <property type="entry name" value="Methyltransf_21"/>
    <property type="match status" value="1"/>
</dbReference>
<dbReference type="EMBL" id="PCDP01000031">
    <property type="protein sequence ID" value="PZM14683.1"/>
    <property type="molecule type" value="Genomic_DNA"/>
</dbReference>
<dbReference type="Gene3D" id="3.40.50.150">
    <property type="entry name" value="Vaccinia Virus protein VP39"/>
    <property type="match status" value="1"/>
</dbReference>
<dbReference type="PANTHER" id="PTHR34203:SF15">
    <property type="entry name" value="SLL1173 PROTEIN"/>
    <property type="match status" value="1"/>
</dbReference>
<dbReference type="OrthoDB" id="8005974at2"/>
<dbReference type="NCBIfam" id="TIGR01444">
    <property type="entry name" value="fkbM_fam"/>
    <property type="match status" value="1"/>
</dbReference>
<dbReference type="SUPFAM" id="SSF53335">
    <property type="entry name" value="S-adenosyl-L-methionine-dependent methyltransferases"/>
    <property type="match status" value="1"/>
</dbReference>
<sequence length="293" mass="33342">MFTRRIWSTKAWSRPIRKIRNRIATRLFDTRYGRELLVDAMGPRVTTMTIDCGDHLMSVSPSDYIGRKVFRKGHFERDHVDRLLSVLRERGLQRKGTVLLELGGNIGTQTIYFALSGAYRRIVTVEPDPRNFRLLFTNLAQNGLEDRVTAVNCAAGDRHGELDFFLNRNNHGKSSALRQGGGDERISVPVRPVPEILAETATDASDIGLIWMDIEGYEPVACRSMRRLMERKVPLYMEFTPAFYGREQSTDFIGYLGGFYRDCMVFSDGDDAIEMKVADLPVEGPQFDVLFMA</sequence>
<dbReference type="InterPro" id="IPR006342">
    <property type="entry name" value="FkbM_mtfrase"/>
</dbReference>
<keyword evidence="2" id="KW-0808">Transferase</keyword>
<comment type="caution">
    <text evidence="2">The sequence shown here is derived from an EMBL/GenBank/DDBJ whole genome shotgun (WGS) entry which is preliminary data.</text>
</comment>
<dbReference type="InterPro" id="IPR052514">
    <property type="entry name" value="SAM-dependent_MTase"/>
</dbReference>
<dbReference type="Proteomes" id="UP000248925">
    <property type="component" value="Unassembled WGS sequence"/>
</dbReference>
<name>A0A2W4EVG4_9HYPH</name>
<keyword evidence="2" id="KW-0489">Methyltransferase</keyword>
<feature type="domain" description="Methyltransferase FkbM" evidence="1">
    <location>
        <begin position="103"/>
        <end position="243"/>
    </location>
</feature>
<evidence type="ECO:0000259" key="1">
    <source>
        <dbReference type="Pfam" id="PF05050"/>
    </source>
</evidence>
<reference evidence="2 3" key="1">
    <citation type="journal article" date="2018" name="Sci. Rep.">
        <title>Rhizobium tumorigenes sp. nov., a novel plant tumorigenic bacterium isolated from cane gall tumors on thornless blackberry.</title>
        <authorList>
            <person name="Kuzmanovi N."/>
            <person name="Smalla K."/>
            <person name="Gronow S."/>
            <person name="PuBawska J."/>
        </authorList>
    </citation>
    <scope>NUCLEOTIDE SEQUENCE [LARGE SCALE GENOMIC DNA]</scope>
    <source>
        <strain evidence="2 3">CCBAU 85046</strain>
    </source>
</reference>
<dbReference type="PANTHER" id="PTHR34203">
    <property type="entry name" value="METHYLTRANSFERASE, FKBM FAMILY PROTEIN"/>
    <property type="match status" value="1"/>
</dbReference>
<organism evidence="2 3">
    <name type="scientific">Rhizobium tubonense</name>
    <dbReference type="NCBI Taxonomy" id="484088"/>
    <lineage>
        <taxon>Bacteria</taxon>
        <taxon>Pseudomonadati</taxon>
        <taxon>Pseudomonadota</taxon>
        <taxon>Alphaproteobacteria</taxon>
        <taxon>Hyphomicrobiales</taxon>
        <taxon>Rhizobiaceae</taxon>
        <taxon>Rhizobium/Agrobacterium group</taxon>
        <taxon>Rhizobium</taxon>
    </lineage>
</organism>
<gene>
    <name evidence="2" type="ORF">CPY51_09945</name>
</gene>
<protein>
    <submittedName>
        <fullName evidence="2">Methyltransferase</fullName>
    </submittedName>
</protein>
<dbReference type="AlphaFoldDB" id="A0A2W4EVG4"/>
<dbReference type="GO" id="GO:0032259">
    <property type="term" value="P:methylation"/>
    <property type="evidence" value="ECO:0007669"/>
    <property type="project" value="UniProtKB-KW"/>
</dbReference>
<dbReference type="RefSeq" id="WP_111160113.1">
    <property type="nucleotide sequence ID" value="NZ_PCDP01000031.1"/>
</dbReference>
<keyword evidence="3" id="KW-1185">Reference proteome</keyword>
<dbReference type="GO" id="GO:0008168">
    <property type="term" value="F:methyltransferase activity"/>
    <property type="evidence" value="ECO:0007669"/>
    <property type="project" value="UniProtKB-KW"/>
</dbReference>
<evidence type="ECO:0000313" key="3">
    <source>
        <dbReference type="Proteomes" id="UP000248925"/>
    </source>
</evidence>
<evidence type="ECO:0000313" key="2">
    <source>
        <dbReference type="EMBL" id="PZM14683.1"/>
    </source>
</evidence>
<dbReference type="InterPro" id="IPR029063">
    <property type="entry name" value="SAM-dependent_MTases_sf"/>
</dbReference>
<proteinExistence type="predicted"/>
<accession>A0A2W4EVG4</accession>